<feature type="compositionally biased region" description="Acidic residues" evidence="1">
    <location>
        <begin position="680"/>
        <end position="690"/>
    </location>
</feature>
<dbReference type="Gene3D" id="3.60.10.10">
    <property type="entry name" value="Endonuclease/exonuclease/phosphatase"/>
    <property type="match status" value="1"/>
</dbReference>
<evidence type="ECO:0000313" key="3">
    <source>
        <dbReference type="Proteomes" id="UP000186817"/>
    </source>
</evidence>
<dbReference type="Gene3D" id="3.30.420.10">
    <property type="entry name" value="Ribonuclease H-like superfamily/Ribonuclease H"/>
    <property type="match status" value="1"/>
</dbReference>
<accession>A0A1Q9DY19</accession>
<organism evidence="2 3">
    <name type="scientific">Symbiodinium microadriaticum</name>
    <name type="common">Dinoflagellate</name>
    <name type="synonym">Zooxanthella microadriatica</name>
    <dbReference type="NCBI Taxonomy" id="2951"/>
    <lineage>
        <taxon>Eukaryota</taxon>
        <taxon>Sar</taxon>
        <taxon>Alveolata</taxon>
        <taxon>Dinophyceae</taxon>
        <taxon>Suessiales</taxon>
        <taxon>Symbiodiniaceae</taxon>
        <taxon>Symbiodinium</taxon>
    </lineage>
</organism>
<dbReference type="InterPro" id="IPR036691">
    <property type="entry name" value="Endo/exonu/phosph_ase_sf"/>
</dbReference>
<dbReference type="InterPro" id="IPR005135">
    <property type="entry name" value="Endo/exonuclease/phosphatase"/>
</dbReference>
<gene>
    <name evidence="2" type="ORF">AK812_SmicGene17289</name>
</gene>
<dbReference type="PROSITE" id="PS50157">
    <property type="entry name" value="ZINC_FINGER_C2H2_2"/>
    <property type="match status" value="1"/>
</dbReference>
<dbReference type="GO" id="GO:0003676">
    <property type="term" value="F:nucleic acid binding"/>
    <property type="evidence" value="ECO:0007669"/>
    <property type="project" value="InterPro"/>
</dbReference>
<dbReference type="InterPro" id="IPR013087">
    <property type="entry name" value="Znf_C2H2_type"/>
</dbReference>
<dbReference type="Proteomes" id="UP000186817">
    <property type="component" value="Unassembled WGS sequence"/>
</dbReference>
<dbReference type="OrthoDB" id="412460at2759"/>
<evidence type="ECO:0000313" key="2">
    <source>
        <dbReference type="EMBL" id="OLQ00068.1"/>
    </source>
</evidence>
<keyword evidence="3" id="KW-1185">Reference proteome</keyword>
<reference evidence="2 3" key="1">
    <citation type="submission" date="2016-02" db="EMBL/GenBank/DDBJ databases">
        <title>Genome analysis of coral dinoflagellate symbionts highlights evolutionary adaptations to a symbiotic lifestyle.</title>
        <authorList>
            <person name="Aranda M."/>
            <person name="Li Y."/>
            <person name="Liew Y.J."/>
            <person name="Baumgarten S."/>
            <person name="Simakov O."/>
            <person name="Wilson M."/>
            <person name="Piel J."/>
            <person name="Ashoor H."/>
            <person name="Bougouffa S."/>
            <person name="Bajic V.B."/>
            <person name="Ryu T."/>
            <person name="Ravasi T."/>
            <person name="Bayer T."/>
            <person name="Micklem G."/>
            <person name="Kim H."/>
            <person name="Bhak J."/>
            <person name="Lajeunesse T.C."/>
            <person name="Voolstra C.R."/>
        </authorList>
    </citation>
    <scope>NUCLEOTIDE SEQUENCE [LARGE SCALE GENOMIC DNA]</scope>
    <source>
        <strain evidence="2 3">CCMP2467</strain>
    </source>
</reference>
<dbReference type="InterPro" id="IPR036397">
    <property type="entry name" value="RNaseH_sf"/>
</dbReference>
<protein>
    <submittedName>
        <fullName evidence="2">Uncharacterized protein</fullName>
    </submittedName>
</protein>
<dbReference type="GO" id="GO:0003824">
    <property type="term" value="F:catalytic activity"/>
    <property type="evidence" value="ECO:0007669"/>
    <property type="project" value="InterPro"/>
</dbReference>
<dbReference type="EMBL" id="LSRX01000340">
    <property type="protein sequence ID" value="OLQ00068.1"/>
    <property type="molecule type" value="Genomic_DNA"/>
</dbReference>
<feature type="region of interest" description="Disordered" evidence="1">
    <location>
        <begin position="1077"/>
        <end position="1119"/>
    </location>
</feature>
<dbReference type="PROSITE" id="PS00028">
    <property type="entry name" value="ZINC_FINGER_C2H2_1"/>
    <property type="match status" value="1"/>
</dbReference>
<name>A0A1Q9DY19_SYMMI</name>
<evidence type="ECO:0000256" key="1">
    <source>
        <dbReference type="SAM" id="MobiDB-lite"/>
    </source>
</evidence>
<feature type="region of interest" description="Disordered" evidence="1">
    <location>
        <begin position="673"/>
        <end position="735"/>
    </location>
</feature>
<proteinExistence type="predicted"/>
<dbReference type="Pfam" id="PF03372">
    <property type="entry name" value="Exo_endo_phos"/>
    <property type="match status" value="1"/>
</dbReference>
<comment type="caution">
    <text evidence="2">The sequence shown here is derived from an EMBL/GenBank/DDBJ whole genome shotgun (WGS) entry which is preliminary data.</text>
</comment>
<dbReference type="SUPFAM" id="SSF56219">
    <property type="entry name" value="DNase I-like"/>
    <property type="match status" value="1"/>
</dbReference>
<sequence>MEAVLSLGKVPGPGLDVLLPVCRQRFDSSLDVLAYPAFIQELTPPRSAVMLDLTRVGGHYHAACLPTNCSLQNVLEHIARIIWYEESEVEVWVDASDFPAQPGGLALATGSLLTVALRGLGPFHTCSPREVMRSETSWGPLEHAIFPRKPVGEAAIDGYASHYISFSPLSSLSQKESVQRVLRLASHEQIVGTDTHLRLDQHGDHCHTVFTGPVADHPWLLDIRRLGFAPVVCFGSEVPTASDVSKHIPGGLPHDLEVVCKCITPPEKRSIYLPIVQVSIVPMESLRGLSLGTPSLRAAVATTNALGETEHLPEPLQRIGDTPLLLVGNGEGEDPADTDNDAETEVWRPTFVVYALDTIPAHYQIELTAPCSVERALQELAGAIPIERYRYYPRLLAVEPQPSQFWGTVVAMPPWTHNEPLVLLNLVALDGRCYVAPLASPFTRAQVLTAAKLEPDHNCDVFAFNHFVPMDREQTYVVIEAGMITLKPPAGPFVVQGPSLRNMLMSLYGWDPDPVLPAPAPAERACIVLDTMTHVLELEGGRDNLQAMVSLHFGCANSPTHFAQGYPEVTDLQCQGFACACVCAFMPADATTAQLSEQPCLVILDCRPLLQGFALWVSHTPRLPHSDITDWAEAFAPEGWQAQVEGADIDAGDLLVHNGCVLILEFVSVTSSESEARAEESEENGEEADTSDASSSHTSDPNDHPTSRNPGTEARSRSRSPCQPPRRGRDQIDTQDLIRHKVTGDCVLHGYRQDKAGLESIHVGSLLSALHLWQLLLPVFGQCLVLGTGLGLLHWLIQHRIRTCQLFPDAAASQGRGDARLSNLLEVTQRMQFPWLFEENEGEPDVTGPEADGTYEDHLEERAPIEITFAVLVPDYVAEYVKVTLQLPVTNLEAVAILASARSTWQHLRFPHVVPVHPQVRPGLAVCIATPRWHPHAVVVCVDAGELDGRVYAEYGPHYADRDHLLWLADLPLNSNCDVLVGDDEEPLLPGVLVHLVAGVLIQYLPSDVVSRPRAPLHWHIEHGADLGNPSLPSPALQADAPRDWTVRLSVHHGRTGVAQDGSVWTVDYSPVEALEPSAPDEAVTAPPAATDDVSQRTDQEESHDDDSSVPPDAASGVDQVSPWTTAMANICIPYTVAAVDYAPEHGAISVTFPVSLSDVTDSVAQVRPRPAHDRFPVLVPVDPQPDQEQAYFVACPGWGIQGNCIFFDTRAVDGRMFVVNLPAYTDRQGLLRTAQLEGTPFLQVFFREMPWPLQDERRIFLSPGDLVCICPLDYDRVAPATLEERLLDPSSWPAQEPEHHALSRLMWVMTEDSFQMVPTTALRGSNMRRAIASSLGLDPLTLRVSTAVPGVSDFSFRGWNTESVVVAVSNNDRTWGPPPADCTYIIDKRALLLGITWGTAWGGIVNLQTHFDSLEGWCPMGFVMNIKGGRALPWFALQSRVGLLLFLTHGDNPQTMTQKEAQEGGTGGFFGDEDADLFTLLEEAVAQPTSEAMMLASTLLEVLIEHSTPSSAAGGSQWDTFAPHRCTISLADSIPLTSHQSSVLALANLVPAAAPADEPDWLDNDISFLLSDCKVPHAKQQQFRDVCIWVPGESTLSPDHLLVYSDGSTGCATDSEGICAPGCWAFSVWVTVGEELSLLGQASGSTRPPADAYYIGETDDSPLTCELLGVAWSLIWIIEFAPRFGLPVCQHYDCTAAGHGTFATARVASSAPSSPNRLAYFATHLRQLASQRVSLSHAHVKGHAGQVCNELCDELAKHRRRHAQQLDQVLLPTWPAKVFQHPQCDWLWLTGTACQDLPTLFAFESEAIRMQAYPRLPVGDPALGFVPEPHSGDPVPLQFALMSFNVLTLYDPKCAGKPQKGSGMKVTAKRDVIKKQLQEHQVLLLGLQETRLANTEALPDKDYVMLHAPAEDNGHHGVALWASKRIPYAKVQSQPLTLGKEHCCVTGFSSRHLVVQLTAPFLSWTILVAHAPSEPPAPPGASHEFWARCKQDLARRPKGSDVIVLADANAWLGSLISPSVSDLDMEPENVSGEQFHHLLSDLDLWVPSTYRQCHQGPSGTWTAPTGHEHRLDYVAVPLGWPPDAVASSVLVDFESLQVSQDHKPVLLRVGLLAKASAGQRRKGVFRRQALRPEPDAFSPVYVEALAQLPACPQLSWDAHVDGRYTALVEAWTQAGQALRKDADAKPQQEYIQPATMSMVYARRGLREFIRMENAELKRRRLLLGFAAFLHQCRGTTFSTDAVSTYSGWITSTHRRIASALRMVRCVGFHLRQAIRTDRAVYLEGLVHSITLADVKDPKHLFRAVRKAFPSAASKRRQAFTPLPAVMDEQGILAPDVPSQRDLWRAHFAGLEAGEKLEPGQYAAAFQDQRCANPEQQTCFDLSIVPTLTSVEQSILSLKRGKACGQDGLTAELLRNSTSLSARALLPVFVKSILGAQEPIEYRGGALMPLAKKASSAFACAKFRAILLSCVPSKMLHKHVRTCLSAHLSPCALQAGVLPGVSTESIALAARAFQSLCHCSSQPWALLFFDVRSAFYRVIRQLLLPVGDSDKALLRLFDRLHLPPSSVEELRAHLASLATVSQTSCSAHLQKVATDVLQGTWFRLDQDAVLTLTHCGTRPGDGLADMFFAFAFSAYLKAANQALLDQKLDTRMPEPRQADPWPLPSLPTTVGAGSWADDFIHLHAQRQPSGLGRVIQQIVSVYVTQAEAIGMELTFAVDKTAAMVAPKDRLRDETWPGGQDSAGHFLSVRGQLSGNEYRLPLVHAYCHLGGVVTETLTPAPEIGLRHSLAANTVRSLGRKLFGSRHVPLNTRRCLLRSLVMSKFVFGSAVVRFGSAVHFRNWAKHYVALWRALHPWISTNKQPHAYRVLLTAEAPSPPLALALARSVLLRQIVTGGPSTLVRLLWVQWEQDSAGSWFGAVVNDVRHAAHYIPAAQLLLSAPCTLRALLEAVRDDGMWWTRQLKKAAKIFHADLITWASKVDTVTTADTSGEEPGVPEEASFRCSLCSAVFPLRKHLAVHEARRHGLISVTRLLSPGPTCLACMRHYDSTERAQCHLKSSHACLYRVARLIPPLSLDEVRLAEQDCKRLKRQVVHGKWELYKAPEQVQVAAGPKLLTAHERVELEGEDIPLQTLARLFHPCPDFLRRIDTYIADRSQEAVELVQKELAARVQKAISAPEEIA</sequence>